<dbReference type="EMBL" id="CAXLJL010000711">
    <property type="protein sequence ID" value="CAL5140364.1"/>
    <property type="molecule type" value="Genomic_DNA"/>
</dbReference>
<reference evidence="3" key="1">
    <citation type="submission" date="2024-06" db="EMBL/GenBank/DDBJ databases">
        <authorList>
            <person name="Liu X."/>
            <person name="Lenzi L."/>
            <person name="Haldenby T S."/>
            <person name="Uol C."/>
        </authorList>
    </citation>
    <scope>NUCLEOTIDE SEQUENCE</scope>
</reference>
<dbReference type="FunFam" id="1.10.340.70:FF:000001">
    <property type="entry name" value="Retrovirus-related Pol polyprotein from transposon gypsy-like Protein"/>
    <property type="match status" value="1"/>
</dbReference>
<dbReference type="PROSITE" id="PS50994">
    <property type="entry name" value="INTEGRASE"/>
    <property type="match status" value="1"/>
</dbReference>
<evidence type="ECO:0000313" key="3">
    <source>
        <dbReference type="EMBL" id="CAL5140364.1"/>
    </source>
</evidence>
<evidence type="ECO:0000313" key="4">
    <source>
        <dbReference type="Proteomes" id="UP001497525"/>
    </source>
</evidence>
<dbReference type="InterPro" id="IPR041588">
    <property type="entry name" value="Integrase_H2C2"/>
</dbReference>
<dbReference type="SUPFAM" id="SSF53098">
    <property type="entry name" value="Ribonuclease H-like"/>
    <property type="match status" value="1"/>
</dbReference>
<dbReference type="InterPro" id="IPR036397">
    <property type="entry name" value="RNaseH_sf"/>
</dbReference>
<evidence type="ECO:0000256" key="1">
    <source>
        <dbReference type="SAM" id="MobiDB-lite"/>
    </source>
</evidence>
<dbReference type="PANTHER" id="PTHR37984:SF15">
    <property type="entry name" value="INTEGRASE CATALYTIC DOMAIN-CONTAINING PROTEIN"/>
    <property type="match status" value="1"/>
</dbReference>
<name>A0AAV2TYC1_CALDB</name>
<proteinExistence type="predicted"/>
<accession>A0AAV2TYC1</accession>
<feature type="domain" description="Integrase catalytic" evidence="2">
    <location>
        <begin position="89"/>
        <end position="247"/>
    </location>
</feature>
<sequence>MIQGVMYVQHAPSFPPKLVIPTSQVRNVFQKLHAELGHPGVSKMLEAVRKRLWWPHQHRDVVNFCQTCELCARCKNPKQMNRAPLQSIHAGFPNEIVGVDLIGPLPETPRGNKYLLVMVDYFSKWCEAVPLKTMEATTVAEAILKHWICQWGAPNQIHSDQGTSFDNALMHELCRSLGIDKTRTTAYHPQGNGQVERTNRTLKELLKAFVHTRNDWDIQIPFCLMAYRASVHSSTAQTPNYLWTGREFRLPTDARLPTIQPERLAVNEFVIRLRETILQNERLARDHLRTAQRHQKDYYDKKVFGSPVHPGDRVWLQTTVQTPGLPLKFRKQWTGPCEVLNVRGPSTYLIRDITKPNAQPMVVHFNQLKPYFENTDQSTPNAANTDDIPSVAAEVEIPAGGGTGIAPRTELNSSGGAV</sequence>
<evidence type="ECO:0000259" key="2">
    <source>
        <dbReference type="PROSITE" id="PS50994"/>
    </source>
</evidence>
<dbReference type="InterPro" id="IPR012337">
    <property type="entry name" value="RNaseH-like_sf"/>
</dbReference>
<dbReference type="Gene3D" id="1.10.340.70">
    <property type="match status" value="1"/>
</dbReference>
<dbReference type="GO" id="GO:0003676">
    <property type="term" value="F:nucleic acid binding"/>
    <property type="evidence" value="ECO:0007669"/>
    <property type="project" value="InterPro"/>
</dbReference>
<dbReference type="InterPro" id="IPR001584">
    <property type="entry name" value="Integrase_cat-core"/>
</dbReference>
<dbReference type="Pfam" id="PF17921">
    <property type="entry name" value="Integrase_H2C2"/>
    <property type="match status" value="1"/>
</dbReference>
<dbReference type="AlphaFoldDB" id="A0AAV2TYC1"/>
<dbReference type="PANTHER" id="PTHR37984">
    <property type="entry name" value="PROTEIN CBG26694"/>
    <property type="match status" value="1"/>
</dbReference>
<gene>
    <name evidence="3" type="ORF">CDAUBV1_LOCUS15691</name>
</gene>
<dbReference type="FunFam" id="3.30.420.10:FF:000032">
    <property type="entry name" value="Retrovirus-related Pol polyprotein from transposon 297-like Protein"/>
    <property type="match status" value="1"/>
</dbReference>
<feature type="region of interest" description="Disordered" evidence="1">
    <location>
        <begin position="399"/>
        <end position="418"/>
    </location>
</feature>
<dbReference type="Gene3D" id="3.30.420.10">
    <property type="entry name" value="Ribonuclease H-like superfamily/Ribonuclease H"/>
    <property type="match status" value="1"/>
</dbReference>
<dbReference type="GO" id="GO:0015074">
    <property type="term" value="P:DNA integration"/>
    <property type="evidence" value="ECO:0007669"/>
    <property type="project" value="InterPro"/>
</dbReference>
<protein>
    <recommendedName>
        <fullName evidence="2">Integrase catalytic domain-containing protein</fullName>
    </recommendedName>
</protein>
<dbReference type="Proteomes" id="UP001497525">
    <property type="component" value="Unassembled WGS sequence"/>
</dbReference>
<dbReference type="Pfam" id="PF00665">
    <property type="entry name" value="rve"/>
    <property type="match status" value="1"/>
</dbReference>
<dbReference type="InterPro" id="IPR050951">
    <property type="entry name" value="Retrovirus_Pol_polyprotein"/>
</dbReference>
<organism evidence="3 4">
    <name type="scientific">Calicophoron daubneyi</name>
    <name type="common">Rumen fluke</name>
    <name type="synonym">Paramphistomum daubneyi</name>
    <dbReference type="NCBI Taxonomy" id="300641"/>
    <lineage>
        <taxon>Eukaryota</taxon>
        <taxon>Metazoa</taxon>
        <taxon>Spiralia</taxon>
        <taxon>Lophotrochozoa</taxon>
        <taxon>Platyhelminthes</taxon>
        <taxon>Trematoda</taxon>
        <taxon>Digenea</taxon>
        <taxon>Plagiorchiida</taxon>
        <taxon>Pronocephalata</taxon>
        <taxon>Paramphistomoidea</taxon>
        <taxon>Paramphistomidae</taxon>
        <taxon>Calicophoron</taxon>
    </lineage>
</organism>
<comment type="caution">
    <text evidence="3">The sequence shown here is derived from an EMBL/GenBank/DDBJ whole genome shotgun (WGS) entry which is preliminary data.</text>
</comment>